<evidence type="ECO:0000313" key="3">
    <source>
        <dbReference type="Proteomes" id="UP000774935"/>
    </source>
</evidence>
<comment type="caution">
    <text evidence="2">The sequence shown here is derived from an EMBL/GenBank/DDBJ whole genome shotgun (WGS) entry which is preliminary data.</text>
</comment>
<feature type="signal peptide" evidence="1">
    <location>
        <begin position="1"/>
        <end position="21"/>
    </location>
</feature>
<evidence type="ECO:0008006" key="4">
    <source>
        <dbReference type="Google" id="ProtNLM"/>
    </source>
</evidence>
<accession>A0ABS6X6Q3</accession>
<proteinExistence type="predicted"/>
<reference evidence="2 3" key="1">
    <citation type="submission" date="2021-07" db="EMBL/GenBank/DDBJ databases">
        <authorList>
            <person name="Kim M.K."/>
        </authorList>
    </citation>
    <scope>NUCLEOTIDE SEQUENCE [LARGE SCALE GENOMIC DNA]</scope>
    <source>
        <strain evidence="2 3">HLY7-15</strain>
    </source>
</reference>
<organism evidence="2 3">
    <name type="scientific">Pontibacter populi</name>
    <dbReference type="NCBI Taxonomy" id="890055"/>
    <lineage>
        <taxon>Bacteria</taxon>
        <taxon>Pseudomonadati</taxon>
        <taxon>Bacteroidota</taxon>
        <taxon>Cytophagia</taxon>
        <taxon>Cytophagales</taxon>
        <taxon>Hymenobacteraceae</taxon>
        <taxon>Pontibacter</taxon>
    </lineage>
</organism>
<keyword evidence="3" id="KW-1185">Reference proteome</keyword>
<evidence type="ECO:0000256" key="1">
    <source>
        <dbReference type="SAM" id="SignalP"/>
    </source>
</evidence>
<keyword evidence="1" id="KW-0732">Signal</keyword>
<evidence type="ECO:0000313" key="2">
    <source>
        <dbReference type="EMBL" id="MBW3363668.1"/>
    </source>
</evidence>
<feature type="chain" id="PRO_5045956902" description="Collagen-like protein" evidence="1">
    <location>
        <begin position="22"/>
        <end position="260"/>
    </location>
</feature>
<sequence>MKNNYLLTCLMLLPVWCSAQSDQTHYAKLEIKEKEVFIVGPGNMLTVDTLIMHDRSTIKFSSDTPGVLKANVALVGSKCEISSRGVNGLDSELKKRGTRGGNGGDLDITMHFDKLKSLTIDTRGGTGGDGLDGKNGKNGIKDRQEKKIIKGPKGEDIVTYELIPGTRGTDGTNATTGLPGGNGGNIIFTYSTKKFIPVFNHAKARNSITLLHTVGDAGRDGTPGKGGFQSADGVLEHIKKVDSVDGQIRLYNANMASAHD</sequence>
<dbReference type="RefSeq" id="WP_199108270.1">
    <property type="nucleotide sequence ID" value="NZ_JAHWXQ010000001.1"/>
</dbReference>
<dbReference type="Proteomes" id="UP000774935">
    <property type="component" value="Unassembled WGS sequence"/>
</dbReference>
<name>A0ABS6X6Q3_9BACT</name>
<protein>
    <recommendedName>
        <fullName evidence="4">Collagen-like protein</fullName>
    </recommendedName>
</protein>
<gene>
    <name evidence="2" type="ORF">KYK27_01340</name>
</gene>
<dbReference type="EMBL" id="JAHWXQ010000001">
    <property type="protein sequence ID" value="MBW3363668.1"/>
    <property type="molecule type" value="Genomic_DNA"/>
</dbReference>